<evidence type="ECO:0000313" key="4">
    <source>
        <dbReference type="EMBL" id="QQG65196.1"/>
    </source>
</evidence>
<dbReference type="InterPro" id="IPR032875">
    <property type="entry name" value="Succ_CoA_lig_flav_dom"/>
</dbReference>
<protein>
    <submittedName>
        <fullName evidence="4">Acetate--CoA ligase family protein</fullName>
    </submittedName>
</protein>
<dbReference type="Gene3D" id="3.30.1490.20">
    <property type="entry name" value="ATP-grasp fold, A domain"/>
    <property type="match status" value="1"/>
</dbReference>
<dbReference type="PANTHER" id="PTHR42793:SF1">
    <property type="entry name" value="PEPTIDYL-LYSINE N-ACETYLTRANSFERASE PATZ"/>
    <property type="match status" value="1"/>
</dbReference>
<keyword evidence="4" id="KW-0436">Ligase</keyword>
<dbReference type="GO" id="GO:0005524">
    <property type="term" value="F:ATP binding"/>
    <property type="evidence" value="ECO:0007669"/>
    <property type="project" value="UniProtKB-UniRule"/>
</dbReference>
<dbReference type="GO" id="GO:0016874">
    <property type="term" value="F:ligase activity"/>
    <property type="evidence" value="ECO:0007669"/>
    <property type="project" value="UniProtKB-KW"/>
</dbReference>
<keyword evidence="2" id="KW-0547">Nucleotide-binding</keyword>
<dbReference type="PROSITE" id="PS50975">
    <property type="entry name" value="ATP_GRASP"/>
    <property type="match status" value="1"/>
</dbReference>
<dbReference type="SUPFAM" id="SSF51735">
    <property type="entry name" value="NAD(P)-binding Rossmann-fold domains"/>
    <property type="match status" value="1"/>
</dbReference>
<dbReference type="GO" id="GO:0046872">
    <property type="term" value="F:metal ion binding"/>
    <property type="evidence" value="ECO:0007669"/>
    <property type="project" value="InterPro"/>
</dbReference>
<evidence type="ECO:0000313" key="5">
    <source>
        <dbReference type="Proteomes" id="UP000596092"/>
    </source>
</evidence>
<dbReference type="Gene3D" id="3.40.50.720">
    <property type="entry name" value="NAD(P)-binding Rossmann-like Domain"/>
    <property type="match status" value="1"/>
</dbReference>
<dbReference type="InterPro" id="IPR016102">
    <property type="entry name" value="Succinyl-CoA_synth-like"/>
</dbReference>
<keyword evidence="2" id="KW-0067">ATP-binding</keyword>
<name>A0A7T6AQ01_9BACT</name>
<dbReference type="EMBL" id="CP054140">
    <property type="protein sequence ID" value="QQG65196.1"/>
    <property type="molecule type" value="Genomic_DNA"/>
</dbReference>
<reference evidence="4 5" key="1">
    <citation type="submission" date="2020-05" db="EMBL/GenBank/DDBJ databases">
        <title>Complete genome of Desulfobulbus oligotrophicus.</title>
        <authorList>
            <person name="Podar M."/>
        </authorList>
    </citation>
    <scope>NUCLEOTIDE SEQUENCE [LARGE SCALE GENOMIC DNA]</scope>
    <source>
        <strain evidence="4 5">Prop6</strain>
    </source>
</reference>
<accession>A0A7T6AQ01</accession>
<dbReference type="Pfam" id="PF13607">
    <property type="entry name" value="Succ_CoA_lig"/>
    <property type="match status" value="1"/>
</dbReference>
<dbReference type="AlphaFoldDB" id="A0A7T6AQ01"/>
<dbReference type="FunFam" id="3.30.1490.20:FF:000020">
    <property type="entry name" value="Protein lysine acetyltransferase"/>
    <property type="match status" value="1"/>
</dbReference>
<dbReference type="PANTHER" id="PTHR42793">
    <property type="entry name" value="COA BINDING DOMAIN CONTAINING PROTEIN"/>
    <property type="match status" value="1"/>
</dbReference>
<dbReference type="InterPro" id="IPR036291">
    <property type="entry name" value="NAD(P)-bd_dom_sf"/>
</dbReference>
<dbReference type="RefSeq" id="WP_199264016.1">
    <property type="nucleotide sequence ID" value="NZ_CP054140.1"/>
</dbReference>
<evidence type="ECO:0000259" key="3">
    <source>
        <dbReference type="PROSITE" id="PS50975"/>
    </source>
</evidence>
<sequence>MDIFFAPASLAVYGISSKNHNVARIIVENCRRWGYRGQVFGVNPTTQERSVNGVRVVRSAAELPVVPELAVLLVPARYVAEAMEDCARAGIRRLAIQTGGFNESDQEGKAHARRIIQIARDNALRFVGPNSLALADTGSGLCLPFVPSYPVRQGGFSLVTQSGGLGIFLWNLLNSEQVGMAKFSSIGNKLDLDECDFLEYLGSDPATTVIGLYLESVNRGRQLLALAEQMDKPVIVYKANVTQAGGRAAMSHTASLSNDDAVLDAAFERAGIIRIRHLHDFITTAKAFNLPPMRGKRIMVMTPAGGLGVAMADLCEQHAFSFADPGPDFYAELAGISNAGVIDLNNPLDMGDLYQVDRYSSIFSHVLASDSVDGAVFASQQPHMPPGGTDVFTAMFNTDLTLGIAGAIRSSGKPLALALYGDDTRLRAIKQQTTVPVFNGPEEAVGALYRQMRFYGHKTAGVFVPDPDLRGLQPESAQMWLHEHCGVVGEEALQLLGDYGIPILPATIATTPEEAVRVAVRLGFPVVLKVVSPQVVHKTEVNGVLINVADEDGVVNGFADIREHLLLHRPEARFDGVRVTAMAPSGHDLFIGGLQDPSFGPIVMFGDGGILVELYQDVERVLCPTSLEEVRRKIDRLKVAKIFAGIRGRQPFDPAPFAQSILTLSHVLVNHPEIREIDVNPIRLTASGGVYALDARLYIADQLQSFQHEEQ</sequence>
<evidence type="ECO:0000256" key="1">
    <source>
        <dbReference type="ARBA" id="ARBA00060888"/>
    </source>
</evidence>
<dbReference type="KEGG" id="dog:HP555_04600"/>
<dbReference type="InterPro" id="IPR013815">
    <property type="entry name" value="ATP_grasp_subdomain_1"/>
</dbReference>
<dbReference type="SMART" id="SM00881">
    <property type="entry name" value="CoA_binding"/>
    <property type="match status" value="1"/>
</dbReference>
<dbReference type="Proteomes" id="UP000596092">
    <property type="component" value="Chromosome"/>
</dbReference>
<gene>
    <name evidence="4" type="ORF">HP555_04600</name>
</gene>
<dbReference type="Pfam" id="PF13380">
    <property type="entry name" value="CoA_binding_2"/>
    <property type="match status" value="1"/>
</dbReference>
<dbReference type="Pfam" id="PF13549">
    <property type="entry name" value="ATP-grasp_5"/>
    <property type="match status" value="1"/>
</dbReference>
<dbReference type="SUPFAM" id="SSF56059">
    <property type="entry name" value="Glutathione synthetase ATP-binding domain-like"/>
    <property type="match status" value="1"/>
</dbReference>
<keyword evidence="5" id="KW-1185">Reference proteome</keyword>
<dbReference type="SUPFAM" id="SSF52210">
    <property type="entry name" value="Succinyl-CoA synthetase domains"/>
    <property type="match status" value="2"/>
</dbReference>
<proteinExistence type="inferred from homology"/>
<dbReference type="InterPro" id="IPR003781">
    <property type="entry name" value="CoA-bd"/>
</dbReference>
<evidence type="ECO:0000256" key="2">
    <source>
        <dbReference type="PROSITE-ProRule" id="PRU00409"/>
    </source>
</evidence>
<organism evidence="4 5">
    <name type="scientific">Desulfobulbus oligotrophicus</name>
    <dbReference type="NCBI Taxonomy" id="1909699"/>
    <lineage>
        <taxon>Bacteria</taxon>
        <taxon>Pseudomonadati</taxon>
        <taxon>Thermodesulfobacteriota</taxon>
        <taxon>Desulfobulbia</taxon>
        <taxon>Desulfobulbales</taxon>
        <taxon>Desulfobulbaceae</taxon>
        <taxon>Desulfobulbus</taxon>
    </lineage>
</organism>
<feature type="domain" description="ATP-grasp" evidence="3">
    <location>
        <begin position="493"/>
        <end position="529"/>
    </location>
</feature>
<dbReference type="InterPro" id="IPR011761">
    <property type="entry name" value="ATP-grasp"/>
</dbReference>
<dbReference type="Gene3D" id="3.30.470.20">
    <property type="entry name" value="ATP-grasp fold, B domain"/>
    <property type="match status" value="1"/>
</dbReference>
<comment type="similarity">
    <text evidence="1">In the N-terminal section; belongs to the acetate CoA ligase alpha subunit family.</text>
</comment>
<dbReference type="Gene3D" id="3.40.50.261">
    <property type="entry name" value="Succinyl-CoA synthetase domains"/>
    <property type="match status" value="2"/>
</dbReference>